<dbReference type="PANTHER" id="PTHR23113:SF368">
    <property type="entry name" value="CELL DIVISION CONTROL PROTEIN 25"/>
    <property type="match status" value="1"/>
</dbReference>
<dbReference type="InterPro" id="IPR000651">
    <property type="entry name" value="Ras-like_Gua-exchang_fac_N"/>
</dbReference>
<feature type="compositionally biased region" description="Acidic residues" evidence="5">
    <location>
        <begin position="883"/>
        <end position="905"/>
    </location>
</feature>
<dbReference type="SUPFAM" id="SSF48366">
    <property type="entry name" value="Ras GEF"/>
    <property type="match status" value="1"/>
</dbReference>
<dbReference type="PROSITE" id="PS50009">
    <property type="entry name" value="RASGEF_CAT"/>
    <property type="match status" value="1"/>
</dbReference>
<dbReference type="GO" id="GO:0005085">
    <property type="term" value="F:guanyl-nucleotide exchange factor activity"/>
    <property type="evidence" value="ECO:0007669"/>
    <property type="project" value="UniProtKB-KW"/>
</dbReference>
<dbReference type="STRING" id="97359.A0A550C8I5"/>
<comment type="caution">
    <text evidence="10">The sequence shown here is derived from an EMBL/GenBank/DDBJ whole genome shotgun (WGS) entry which is preliminary data.</text>
</comment>
<dbReference type="Gene3D" id="1.20.870.10">
    <property type="entry name" value="Son of sevenless (SoS) protein Chain: S domain 1"/>
    <property type="match status" value="1"/>
</dbReference>
<dbReference type="Pfam" id="PF00618">
    <property type="entry name" value="RasGEF_N"/>
    <property type="match status" value="1"/>
</dbReference>
<feature type="compositionally biased region" description="Polar residues" evidence="5">
    <location>
        <begin position="295"/>
        <end position="324"/>
    </location>
</feature>
<evidence type="ECO:0000256" key="5">
    <source>
        <dbReference type="SAM" id="MobiDB-lite"/>
    </source>
</evidence>
<keyword evidence="2 3" id="KW-0344">Guanine-nucleotide releasing factor</keyword>
<name>A0A550C8I5_9AGAR</name>
<feature type="domain" description="SH3" evidence="6">
    <location>
        <begin position="45"/>
        <end position="104"/>
    </location>
</feature>
<dbReference type="CDD" id="cd11883">
    <property type="entry name" value="SH3_Sdc25"/>
    <property type="match status" value="1"/>
</dbReference>
<dbReference type="Proteomes" id="UP000320762">
    <property type="component" value="Unassembled WGS sequence"/>
</dbReference>
<dbReference type="SUPFAM" id="SSF50044">
    <property type="entry name" value="SH3-domain"/>
    <property type="match status" value="1"/>
</dbReference>
<dbReference type="CDD" id="cd00155">
    <property type="entry name" value="RasGEF"/>
    <property type="match status" value="1"/>
</dbReference>
<dbReference type="PANTHER" id="PTHR23113">
    <property type="entry name" value="GUANINE NUCLEOTIDE EXCHANGE FACTOR"/>
    <property type="match status" value="1"/>
</dbReference>
<feature type="domain" description="Ras-GEF" evidence="7">
    <location>
        <begin position="1133"/>
        <end position="1368"/>
    </location>
</feature>
<dbReference type="Pfam" id="PF00617">
    <property type="entry name" value="RasGEF"/>
    <property type="match status" value="1"/>
</dbReference>
<evidence type="ECO:0000259" key="7">
    <source>
        <dbReference type="PROSITE" id="PS50009"/>
    </source>
</evidence>
<feature type="compositionally biased region" description="Low complexity" evidence="5">
    <location>
        <begin position="224"/>
        <end position="249"/>
    </location>
</feature>
<dbReference type="Gene3D" id="2.20.70.10">
    <property type="match status" value="2"/>
</dbReference>
<dbReference type="InterPro" id="IPR001452">
    <property type="entry name" value="SH3_domain"/>
</dbReference>
<dbReference type="EMBL" id="VDMD01000018">
    <property type="protein sequence ID" value="TRM61121.1"/>
    <property type="molecule type" value="Genomic_DNA"/>
</dbReference>
<dbReference type="SMART" id="SM00147">
    <property type="entry name" value="RasGEF"/>
    <property type="match status" value="1"/>
</dbReference>
<evidence type="ECO:0000256" key="2">
    <source>
        <dbReference type="ARBA" id="ARBA00022658"/>
    </source>
</evidence>
<dbReference type="CDD" id="cd00201">
    <property type="entry name" value="WW"/>
    <property type="match status" value="1"/>
</dbReference>
<dbReference type="InterPro" id="IPR001202">
    <property type="entry name" value="WW_dom"/>
</dbReference>
<dbReference type="PROSITE" id="PS50020">
    <property type="entry name" value="WW_DOMAIN_2"/>
    <property type="match status" value="1"/>
</dbReference>
<sequence>MAAVASSSAYHAFAPSMSQASSSSSLQSSQLRHGQDAESSDDGLVVTLFCKALYDYEAQDPSALSFKRGDIIEVLTQQPSGWWDGLLGDERGWFPSNYVDVITDEEAELALSGSISDLDQQSLAPSSQASTAPRTISDADSGMVDMSHAMMGGAALDADDWLDAAGMNGGMDALAHAAMDGPSQSSDFWVPQVTPSGQIYYVNTQTGQQSRDLPVEADDDVSDSDLAGLATSASSSRSGTSRGNGSTAGFGVPRRTDTPEPWVRKLADDGMAYYYFNQVDGSIQWTKPEGGPPSSDRSQSATPSSRQRAYSEASQQHSYATTQDYSSGRGRSYSTTSYAESSDHHSQSNSSYAGRQVPMEHEPSRLSVYSDSSDLQPFEALLPASRSRVSEEKVADSGLLTARLDARVELSTAEELAQMLQDALAPGPAESAAELSVVARSAITAVVDLVQSMASASQDTRVVNDNPHLDGLVNAVVGAVRNLLFVAAPAPSQMPNAQGRIDKVADKQASQSPLKPAQRKVTATLSRLVLSARALRYDAGAEAASARGEAGAGVMDTLQRIEVDAEELERALHAFVVEVGRAQHTPHNPHATRRLHGVLSPENVGLGLVGAGAAGGWKGFGFVAVDNTEGPRRILSGDVVDELAALVAQVEALFVEVKDSFTASGTPMEELRNSGTTLIAKINILLSFVADVHVAKHVDIDGIRRNMNDYNGDIYARTVDRARGLVRRLEGATQAVYDDLAAFILSIQTLPEAASARAAESAAGYLDVVSGSLQVNVTTMRQTLSALLAVGREQAEIDQGDYSGSIELRLSRLSIIPPPTAARPDSEFFGVPPSIREDVVGMEDAFRRPAPGMRSSEDTSYRDTIVGAPSTANGSSTAFGPDSESDIPETDMDMDDDIDMGDDFDLDSKSLDERVQNTPSKPPRGSSKLKKILGEIPTFIETTAISEQQPWYLRPTYSSSEIIIDNADGTVKGGTVPALVERLTAHEHGDPTFIRSFLMTFKSFTTLDELFDLLVQRFWIQPPPKLTPEEREDWGKNKQHIIQMRVLNTFKSMVVDEDVLEKDDLYILDKMKKFVTTDPVKGFAAARVLLVQIERAQRGGDANLKMLVNTAMGTPPPPILPKSGKKLKLMDVDPLEMARQFTLMESELYQRIRPMECLQRAREGKTENVDNITIVIQTSNKIALWVAELVLSKDDSRRRAQVVKHLINIADRCRTMNNFSSMIAIVSGLNTPPIRRLKRTWEQVNQRFMQQFAQCEMTIHSDKNFNKYRQIMAQVNPPCVPFIGVFLSTLQFIQDGNPDNLPGNLVNFRKRQKASEVIQDIKRWQAQPFNYTRVPVILNFIDESLNQFNDAGQWSDHFWTLSLEREPREREDEKMARLLQESGFL</sequence>
<dbReference type="OrthoDB" id="546434at2759"/>
<evidence type="ECO:0000256" key="4">
    <source>
        <dbReference type="PROSITE-ProRule" id="PRU00192"/>
    </source>
</evidence>
<dbReference type="CDD" id="cd06224">
    <property type="entry name" value="REM"/>
    <property type="match status" value="1"/>
</dbReference>
<organism evidence="10 11">
    <name type="scientific">Schizophyllum amplum</name>
    <dbReference type="NCBI Taxonomy" id="97359"/>
    <lineage>
        <taxon>Eukaryota</taxon>
        <taxon>Fungi</taxon>
        <taxon>Dikarya</taxon>
        <taxon>Basidiomycota</taxon>
        <taxon>Agaricomycotina</taxon>
        <taxon>Agaricomycetes</taxon>
        <taxon>Agaricomycetidae</taxon>
        <taxon>Agaricales</taxon>
        <taxon>Schizophyllaceae</taxon>
        <taxon>Schizophyllum</taxon>
    </lineage>
</organism>
<dbReference type="Gene3D" id="2.30.30.40">
    <property type="entry name" value="SH3 Domains"/>
    <property type="match status" value="1"/>
</dbReference>
<dbReference type="FunFam" id="2.30.30.40:FF:000072">
    <property type="entry name" value="Unconventional Myosin IB"/>
    <property type="match status" value="1"/>
</dbReference>
<feature type="compositionally biased region" description="Low complexity" evidence="5">
    <location>
        <begin position="325"/>
        <end position="338"/>
    </location>
</feature>
<evidence type="ECO:0000313" key="11">
    <source>
        <dbReference type="Proteomes" id="UP000320762"/>
    </source>
</evidence>
<keyword evidence="11" id="KW-1185">Reference proteome</keyword>
<gene>
    <name evidence="10" type="ORF">BD626DRAFT_632020</name>
</gene>
<dbReference type="Gene3D" id="1.10.840.10">
    <property type="entry name" value="Ras guanine-nucleotide exchange factors catalytic domain"/>
    <property type="match status" value="1"/>
</dbReference>
<dbReference type="SMART" id="SM00326">
    <property type="entry name" value="SH3"/>
    <property type="match status" value="1"/>
</dbReference>
<evidence type="ECO:0000259" key="8">
    <source>
        <dbReference type="PROSITE" id="PS50020"/>
    </source>
</evidence>
<dbReference type="InterPro" id="IPR036028">
    <property type="entry name" value="SH3-like_dom_sf"/>
</dbReference>
<dbReference type="SMART" id="SM00229">
    <property type="entry name" value="RasGEFN"/>
    <property type="match status" value="1"/>
</dbReference>
<proteinExistence type="predicted"/>
<evidence type="ECO:0000256" key="3">
    <source>
        <dbReference type="PROSITE-ProRule" id="PRU00168"/>
    </source>
</evidence>
<evidence type="ECO:0008006" key="12">
    <source>
        <dbReference type="Google" id="ProtNLM"/>
    </source>
</evidence>
<feature type="domain" description="WW" evidence="8">
    <location>
        <begin position="256"/>
        <end position="290"/>
    </location>
</feature>
<feature type="region of interest" description="Disordered" evidence="5">
    <location>
        <begin position="846"/>
        <end position="928"/>
    </location>
</feature>
<dbReference type="Pfam" id="PF00018">
    <property type="entry name" value="SH3_1"/>
    <property type="match status" value="1"/>
</dbReference>
<dbReference type="PRINTS" id="PR00452">
    <property type="entry name" value="SH3DOMAIN"/>
</dbReference>
<dbReference type="GO" id="GO:0007265">
    <property type="term" value="P:Ras protein signal transduction"/>
    <property type="evidence" value="ECO:0007669"/>
    <property type="project" value="TreeGrafter"/>
</dbReference>
<feature type="domain" description="N-terminal Ras-GEF" evidence="9">
    <location>
        <begin position="967"/>
        <end position="1098"/>
    </location>
</feature>
<protein>
    <recommendedName>
        <fullName evidence="12">Ras guanine nucleotide exchange factor domain-containing protein</fullName>
    </recommendedName>
</protein>
<dbReference type="InterPro" id="IPR023578">
    <property type="entry name" value="Ras_GEF_dom_sf"/>
</dbReference>
<dbReference type="InterPro" id="IPR001895">
    <property type="entry name" value="RASGEF_cat_dom"/>
</dbReference>
<feature type="region of interest" description="Disordered" evidence="5">
    <location>
        <begin position="284"/>
        <end position="372"/>
    </location>
</feature>
<keyword evidence="1 4" id="KW-0728">SH3 domain</keyword>
<dbReference type="GO" id="GO:0005886">
    <property type="term" value="C:plasma membrane"/>
    <property type="evidence" value="ECO:0007669"/>
    <property type="project" value="TreeGrafter"/>
</dbReference>
<dbReference type="InterPro" id="IPR008937">
    <property type="entry name" value="Ras-like_GEF"/>
</dbReference>
<dbReference type="PROSITE" id="PS50002">
    <property type="entry name" value="SH3"/>
    <property type="match status" value="1"/>
</dbReference>
<evidence type="ECO:0000313" key="10">
    <source>
        <dbReference type="EMBL" id="TRM61121.1"/>
    </source>
</evidence>
<dbReference type="InterPro" id="IPR036964">
    <property type="entry name" value="RASGEF_cat_dom_sf"/>
</dbReference>
<evidence type="ECO:0000259" key="9">
    <source>
        <dbReference type="PROSITE" id="PS50212"/>
    </source>
</evidence>
<feature type="compositionally biased region" description="Basic and acidic residues" evidence="5">
    <location>
        <begin position="906"/>
        <end position="915"/>
    </location>
</feature>
<dbReference type="SMART" id="SM00456">
    <property type="entry name" value="WW"/>
    <property type="match status" value="2"/>
</dbReference>
<evidence type="ECO:0000259" key="6">
    <source>
        <dbReference type="PROSITE" id="PS50002"/>
    </source>
</evidence>
<dbReference type="PROSITE" id="PS50212">
    <property type="entry name" value="RASGEF_NTER"/>
    <property type="match status" value="1"/>
</dbReference>
<reference evidence="10 11" key="1">
    <citation type="journal article" date="2019" name="New Phytol.">
        <title>Comparative genomics reveals unique wood-decay strategies and fruiting body development in the Schizophyllaceae.</title>
        <authorList>
            <person name="Almasi E."/>
            <person name="Sahu N."/>
            <person name="Krizsan K."/>
            <person name="Balint B."/>
            <person name="Kovacs G.M."/>
            <person name="Kiss B."/>
            <person name="Cseklye J."/>
            <person name="Drula E."/>
            <person name="Henrissat B."/>
            <person name="Nagy I."/>
            <person name="Chovatia M."/>
            <person name="Adam C."/>
            <person name="LaButti K."/>
            <person name="Lipzen A."/>
            <person name="Riley R."/>
            <person name="Grigoriev I.V."/>
            <person name="Nagy L.G."/>
        </authorList>
    </citation>
    <scope>NUCLEOTIDE SEQUENCE [LARGE SCALE GENOMIC DNA]</scope>
    <source>
        <strain evidence="10 11">NL-1724</strain>
    </source>
</reference>
<feature type="region of interest" description="Disordered" evidence="5">
    <location>
        <begin position="206"/>
        <end position="261"/>
    </location>
</feature>
<accession>A0A550C8I5</accession>
<evidence type="ECO:0000256" key="1">
    <source>
        <dbReference type="ARBA" id="ARBA00022443"/>
    </source>
</evidence>